<evidence type="ECO:0000256" key="6">
    <source>
        <dbReference type="ARBA" id="ARBA00023136"/>
    </source>
</evidence>
<dbReference type="GO" id="GO:0005351">
    <property type="term" value="F:carbohydrate:proton symporter activity"/>
    <property type="evidence" value="ECO:0007669"/>
    <property type="project" value="TreeGrafter"/>
</dbReference>
<evidence type="ECO:0000313" key="10">
    <source>
        <dbReference type="Proteomes" id="UP000249363"/>
    </source>
</evidence>
<organism evidence="9 10">
    <name type="scientific">Talaromyces amestolkiae</name>
    <dbReference type="NCBI Taxonomy" id="1196081"/>
    <lineage>
        <taxon>Eukaryota</taxon>
        <taxon>Fungi</taxon>
        <taxon>Dikarya</taxon>
        <taxon>Ascomycota</taxon>
        <taxon>Pezizomycotina</taxon>
        <taxon>Eurotiomycetes</taxon>
        <taxon>Eurotiomycetidae</taxon>
        <taxon>Eurotiales</taxon>
        <taxon>Trichocomaceae</taxon>
        <taxon>Talaromyces</taxon>
        <taxon>Talaromyces sect. Talaromyces</taxon>
    </lineage>
</organism>
<evidence type="ECO:0000256" key="1">
    <source>
        <dbReference type="ARBA" id="ARBA00004141"/>
    </source>
</evidence>
<accession>A0A364L3N1</accession>
<dbReference type="Pfam" id="PF00083">
    <property type="entry name" value="Sugar_tr"/>
    <property type="match status" value="1"/>
</dbReference>
<dbReference type="GeneID" id="63795653"/>
<dbReference type="FunFam" id="1.20.1250.20:FF:000134">
    <property type="entry name" value="MFS sugar transporter protein"/>
    <property type="match status" value="1"/>
</dbReference>
<dbReference type="InterPro" id="IPR036259">
    <property type="entry name" value="MFS_trans_sf"/>
</dbReference>
<feature type="transmembrane region" description="Helical" evidence="7">
    <location>
        <begin position="164"/>
        <end position="184"/>
    </location>
</feature>
<evidence type="ECO:0000259" key="8">
    <source>
        <dbReference type="PROSITE" id="PS50850"/>
    </source>
</evidence>
<comment type="similarity">
    <text evidence="2">Belongs to the major facilitator superfamily. Sugar transporter (TC 2.A.1.1) family.</text>
</comment>
<name>A0A364L3N1_TALAM</name>
<feature type="transmembrane region" description="Helical" evidence="7">
    <location>
        <begin position="74"/>
        <end position="98"/>
    </location>
</feature>
<dbReference type="Proteomes" id="UP000249363">
    <property type="component" value="Unassembled WGS sequence"/>
</dbReference>
<dbReference type="AlphaFoldDB" id="A0A364L3N1"/>
<dbReference type="InterPro" id="IPR020846">
    <property type="entry name" value="MFS_dom"/>
</dbReference>
<feature type="transmembrane region" description="Helical" evidence="7">
    <location>
        <begin position="328"/>
        <end position="345"/>
    </location>
</feature>
<feature type="transmembrane region" description="Helical" evidence="7">
    <location>
        <begin position="196"/>
        <end position="217"/>
    </location>
</feature>
<feature type="transmembrane region" description="Helical" evidence="7">
    <location>
        <begin position="434"/>
        <end position="453"/>
    </location>
</feature>
<comment type="caution">
    <text evidence="9">The sequence shown here is derived from an EMBL/GenBank/DDBJ whole genome shotgun (WGS) entry which is preliminary data.</text>
</comment>
<dbReference type="InterPro" id="IPR005829">
    <property type="entry name" value="Sugar_transporter_CS"/>
</dbReference>
<keyword evidence="10" id="KW-1185">Reference proteome</keyword>
<dbReference type="SUPFAM" id="SSF103473">
    <property type="entry name" value="MFS general substrate transporter"/>
    <property type="match status" value="1"/>
</dbReference>
<dbReference type="PANTHER" id="PTHR48022">
    <property type="entry name" value="PLASTIDIC GLUCOSE TRANSPORTER 4"/>
    <property type="match status" value="1"/>
</dbReference>
<evidence type="ECO:0000256" key="4">
    <source>
        <dbReference type="ARBA" id="ARBA00022692"/>
    </source>
</evidence>
<dbReference type="PROSITE" id="PS00216">
    <property type="entry name" value="SUGAR_TRANSPORT_1"/>
    <property type="match status" value="2"/>
</dbReference>
<reference evidence="9 10" key="1">
    <citation type="journal article" date="2017" name="Biotechnol. Biofuels">
        <title>Differential beta-glucosidase expression as a function of carbon source availability in Talaromyces amestolkiae: a genomic and proteomic approach.</title>
        <authorList>
            <person name="de Eugenio L.I."/>
            <person name="Mendez-Liter J.A."/>
            <person name="Nieto-Dominguez M."/>
            <person name="Alonso L."/>
            <person name="Gil-Munoz J."/>
            <person name="Barriuso J."/>
            <person name="Prieto A."/>
            <person name="Martinez M.J."/>
        </authorList>
    </citation>
    <scope>NUCLEOTIDE SEQUENCE [LARGE SCALE GENOMIC DNA]</scope>
    <source>
        <strain evidence="9 10">CIB</strain>
    </source>
</reference>
<dbReference type="Gene3D" id="1.20.1250.20">
    <property type="entry name" value="MFS general substrate transporter like domains"/>
    <property type="match status" value="1"/>
</dbReference>
<feature type="transmembrane region" description="Helical" evidence="7">
    <location>
        <begin position="105"/>
        <end position="123"/>
    </location>
</feature>
<keyword evidence="4 7" id="KW-0812">Transmembrane</keyword>
<keyword evidence="5 7" id="KW-1133">Transmembrane helix</keyword>
<evidence type="ECO:0000256" key="3">
    <source>
        <dbReference type="ARBA" id="ARBA00022448"/>
    </source>
</evidence>
<dbReference type="RefSeq" id="XP_040734941.1">
    <property type="nucleotide sequence ID" value="XM_040879023.1"/>
</dbReference>
<dbReference type="EMBL" id="MIKG01000012">
    <property type="protein sequence ID" value="RAO70425.1"/>
    <property type="molecule type" value="Genomic_DNA"/>
</dbReference>
<dbReference type="GO" id="GO:0016020">
    <property type="term" value="C:membrane"/>
    <property type="evidence" value="ECO:0007669"/>
    <property type="project" value="UniProtKB-SubCell"/>
</dbReference>
<sequence>MASNKQSATVGPELARVLPVLDKPWYRTPHLLKLNILLLLVTLSATGMGFDGSMMNGLQSLSTWTDYFHNPSSYLLGITNAVLNLGPILFGGPVGWLSDRYGRRVAIQLGCLLIILAAAVQTASQNLGMFVAARFILGVGIEFCIIPSPVLTTELAYPTHRAKITSVLFTFYFIGSILSSWTTYGTYRMSQSTWTWRIPSLLQLALPSVEFIGLFWVPESPRWLVSKGRVQEARTIFVKYHANGDESSSLVDFELEEIHQNLRYEAGASTLGWKEVWKTAADRKRLILMVYLSFMTQWCGNNVISYYLSLILDSVGVTSSDSKTLVNGILQIVSWIAAVIGSMLVDRLGRRFLWLYSLTVMMLSLAIAVLALIFLFQIHYSFGITPLSMSYPVEILPFHSRQKVMSLYYIGNSCANLFNNFVTPVALDAIHWKYYLVFIVMIAQFVVVVYFFFPETRGYGLEQISGLFEGDSLFIGKTVVQHSDDSIETLEKAQAELKDDRVEQIESVVAMNKIG</sequence>
<dbReference type="PANTHER" id="PTHR48022:SF64">
    <property type="entry name" value="MAJOR FACILITATOR SUPERFAMILY (MFS) PROFILE DOMAIN-CONTAINING PROTEIN"/>
    <property type="match status" value="1"/>
</dbReference>
<comment type="subcellular location">
    <subcellularLocation>
        <location evidence="1">Membrane</location>
        <topology evidence="1">Multi-pass membrane protein</topology>
    </subcellularLocation>
</comment>
<feature type="domain" description="Major facilitator superfamily (MFS) profile" evidence="8">
    <location>
        <begin position="37"/>
        <end position="457"/>
    </location>
</feature>
<keyword evidence="3" id="KW-0813">Transport</keyword>
<evidence type="ECO:0000256" key="7">
    <source>
        <dbReference type="SAM" id="Phobius"/>
    </source>
</evidence>
<evidence type="ECO:0000256" key="2">
    <source>
        <dbReference type="ARBA" id="ARBA00010992"/>
    </source>
</evidence>
<keyword evidence="6 7" id="KW-0472">Membrane</keyword>
<dbReference type="PROSITE" id="PS50850">
    <property type="entry name" value="MFS"/>
    <property type="match status" value="1"/>
</dbReference>
<feature type="transmembrane region" description="Helical" evidence="7">
    <location>
        <begin position="34"/>
        <end position="54"/>
    </location>
</feature>
<gene>
    <name evidence="9" type="ORF">BHQ10_006437</name>
</gene>
<feature type="transmembrane region" description="Helical" evidence="7">
    <location>
        <begin position="129"/>
        <end position="152"/>
    </location>
</feature>
<proteinExistence type="inferred from homology"/>
<evidence type="ECO:0000313" key="9">
    <source>
        <dbReference type="EMBL" id="RAO70425.1"/>
    </source>
</evidence>
<feature type="transmembrane region" description="Helical" evidence="7">
    <location>
        <begin position="352"/>
        <end position="380"/>
    </location>
</feature>
<dbReference type="InterPro" id="IPR005828">
    <property type="entry name" value="MFS_sugar_transport-like"/>
</dbReference>
<evidence type="ECO:0000256" key="5">
    <source>
        <dbReference type="ARBA" id="ARBA00022989"/>
    </source>
</evidence>
<feature type="transmembrane region" description="Helical" evidence="7">
    <location>
        <begin position="286"/>
        <end position="308"/>
    </location>
</feature>
<protein>
    <recommendedName>
        <fullName evidence="8">Major facilitator superfamily (MFS) profile domain-containing protein</fullName>
    </recommendedName>
</protein>
<dbReference type="InterPro" id="IPR050360">
    <property type="entry name" value="MFS_Sugar_Transporters"/>
</dbReference>
<dbReference type="OrthoDB" id="6133115at2759"/>